<dbReference type="EMBL" id="MG676224">
    <property type="protein sequence ID" value="AVR75981.1"/>
    <property type="molecule type" value="Genomic_DNA"/>
</dbReference>
<proteinExistence type="predicted"/>
<name>A0A2R4ALR0_9CAUD</name>
<gene>
    <name evidence="1" type="ORF">AhSzq1_88</name>
</gene>
<organism evidence="1 2">
    <name type="scientific">Aeromonas phage AhSzq-1</name>
    <dbReference type="NCBI Taxonomy" id="2138298"/>
    <lineage>
        <taxon>Viruses</taxon>
        <taxon>Duplodnaviria</taxon>
        <taxon>Heunggongvirae</taxon>
        <taxon>Uroviricota</taxon>
        <taxon>Caudoviricetes</taxon>
        <taxon>Demerecviridae</taxon>
        <taxon>Shenzhenvirus</taxon>
        <taxon>Shenzhenvirus AhSzq1</taxon>
    </lineage>
</organism>
<dbReference type="Proteomes" id="UP000244741">
    <property type="component" value="Segment"/>
</dbReference>
<reference evidence="1 2" key="1">
    <citation type="submission" date="2017-12" db="EMBL/GenBank/DDBJ databases">
        <title>Genomic characterization of T5-related Aeromonas hydrophila phages AhSzq-1 and AhSzw-1 and proposal to be two new species.</title>
        <authorList>
            <person name="Chen L."/>
            <person name="Yuan S."/>
            <person name="Ma Y."/>
        </authorList>
    </citation>
    <scope>NUCLEOTIDE SEQUENCE [LARGE SCALE GENOMIC DNA]</scope>
    <source>
        <strain evidence="1">Seawater</strain>
    </source>
</reference>
<protein>
    <submittedName>
        <fullName evidence="1">Uncharacterized protein</fullName>
    </submittedName>
</protein>
<evidence type="ECO:0000313" key="1">
    <source>
        <dbReference type="EMBL" id="AVR75981.1"/>
    </source>
</evidence>
<evidence type="ECO:0000313" key="2">
    <source>
        <dbReference type="Proteomes" id="UP000244741"/>
    </source>
</evidence>
<accession>A0A2R4ALR0</accession>
<sequence>METPVVIELTEDEAEFLVYLVRKECRREVLADMEASIVESLLRKLR</sequence>
<keyword evidence="2" id="KW-1185">Reference proteome</keyword>